<evidence type="ECO:0000313" key="4">
    <source>
        <dbReference type="Proteomes" id="UP000053766"/>
    </source>
</evidence>
<comment type="similarity">
    <text evidence="1">Belongs to the amidase family.</text>
</comment>
<dbReference type="OrthoDB" id="6428749at2759"/>
<keyword evidence="4" id="KW-1185">Reference proteome</keyword>
<protein>
    <submittedName>
        <fullName evidence="3">Amidase</fullName>
    </submittedName>
</protein>
<dbReference type="PROSITE" id="PS00571">
    <property type="entry name" value="AMIDASES"/>
    <property type="match status" value="1"/>
</dbReference>
<reference evidence="3 4" key="1">
    <citation type="submission" date="2013-11" db="EMBL/GenBank/DDBJ databases">
        <title>Draft genome of the bovine lungworm Dictyocaulus viviparus.</title>
        <authorList>
            <person name="Mitreva M."/>
        </authorList>
    </citation>
    <scope>NUCLEOTIDE SEQUENCE [LARGE SCALE GENOMIC DNA]</scope>
    <source>
        <strain evidence="3 4">HannoverDv2000</strain>
    </source>
</reference>
<dbReference type="Proteomes" id="UP000053766">
    <property type="component" value="Unassembled WGS sequence"/>
</dbReference>
<dbReference type="InterPro" id="IPR023631">
    <property type="entry name" value="Amidase_dom"/>
</dbReference>
<name>A0A0D8Y3H0_DICVI</name>
<proteinExistence type="inferred from homology"/>
<dbReference type="Pfam" id="PF01425">
    <property type="entry name" value="Amidase"/>
    <property type="match status" value="1"/>
</dbReference>
<feature type="domain" description="Amidase" evidence="2">
    <location>
        <begin position="2"/>
        <end position="348"/>
    </location>
</feature>
<evidence type="ECO:0000259" key="2">
    <source>
        <dbReference type="Pfam" id="PF01425"/>
    </source>
</evidence>
<evidence type="ECO:0000313" key="3">
    <source>
        <dbReference type="EMBL" id="KJH50574.1"/>
    </source>
</evidence>
<organism evidence="3 4">
    <name type="scientific">Dictyocaulus viviparus</name>
    <name type="common">Bovine lungworm</name>
    <dbReference type="NCBI Taxonomy" id="29172"/>
    <lineage>
        <taxon>Eukaryota</taxon>
        <taxon>Metazoa</taxon>
        <taxon>Ecdysozoa</taxon>
        <taxon>Nematoda</taxon>
        <taxon>Chromadorea</taxon>
        <taxon>Rhabditida</taxon>
        <taxon>Rhabditina</taxon>
        <taxon>Rhabditomorpha</taxon>
        <taxon>Strongyloidea</taxon>
        <taxon>Metastrongylidae</taxon>
        <taxon>Dictyocaulus</taxon>
    </lineage>
</organism>
<dbReference type="GO" id="GO:0012505">
    <property type="term" value="C:endomembrane system"/>
    <property type="evidence" value="ECO:0007669"/>
    <property type="project" value="TreeGrafter"/>
</dbReference>
<dbReference type="EMBL" id="KN716202">
    <property type="protein sequence ID" value="KJH50574.1"/>
    <property type="molecule type" value="Genomic_DNA"/>
</dbReference>
<sequence>MEAAGAILLAITNVPEACYWVETSNGIYGQTKNPYDLRRSVGGSSGGEGALISSAGSVIGIGSDIGGSIRIPAFMNGIFGMINTPGVISQDGHVIVAKGYQKKMLRIGPMCRYVEDIPLLVEVMGGDQVVSLNLRDAVDFGKIRLFYMEGIQNTFTIETLSDDMRSSLMKAVAHFEQKYDVEGIRIDLPLMSKAVEMLFVSMQIEGEPKCSQYLKSLKADKGSLNWFSELPKFLTGRSVHTLGALFISFFESVDNRTKNEKTELLRLRNRLTRQIEEILGDNGILLFPSWPHTAPYHHHNVFTPFDVAYTSVFSALALPVIQCPMGLNANGLPLGIQIIGTPNSDRLLIAAAKEISDRFGGWIQASGR</sequence>
<dbReference type="PANTHER" id="PTHR43372">
    <property type="entry name" value="FATTY-ACID AMIDE HYDROLASE"/>
    <property type="match status" value="1"/>
</dbReference>
<evidence type="ECO:0000256" key="1">
    <source>
        <dbReference type="ARBA" id="ARBA00009199"/>
    </source>
</evidence>
<dbReference type="PANTHER" id="PTHR43372:SF4">
    <property type="entry name" value="FATTY-ACID AMIDE HYDROLASE 2"/>
    <property type="match status" value="1"/>
</dbReference>
<reference evidence="4" key="2">
    <citation type="journal article" date="2016" name="Sci. Rep.">
        <title>Dictyocaulus viviparus genome, variome and transcriptome elucidate lungworm biology and support future intervention.</title>
        <authorList>
            <person name="McNulty S.N."/>
            <person name="Strube C."/>
            <person name="Rosa B.A."/>
            <person name="Martin J.C."/>
            <person name="Tyagi R."/>
            <person name="Choi Y.J."/>
            <person name="Wang Q."/>
            <person name="Hallsworth Pepin K."/>
            <person name="Zhang X."/>
            <person name="Ozersky P."/>
            <person name="Wilson R.K."/>
            <person name="Sternberg P.W."/>
            <person name="Gasser R.B."/>
            <person name="Mitreva M."/>
        </authorList>
    </citation>
    <scope>NUCLEOTIDE SEQUENCE [LARGE SCALE GENOMIC DNA]</scope>
    <source>
        <strain evidence="4">HannoverDv2000</strain>
    </source>
</reference>
<dbReference type="InterPro" id="IPR052739">
    <property type="entry name" value="FAAH2"/>
</dbReference>
<dbReference type="Gene3D" id="3.90.1300.10">
    <property type="entry name" value="Amidase signature (AS) domain"/>
    <property type="match status" value="1"/>
</dbReference>
<dbReference type="SUPFAM" id="SSF75304">
    <property type="entry name" value="Amidase signature (AS) enzymes"/>
    <property type="match status" value="1"/>
</dbReference>
<dbReference type="InterPro" id="IPR020556">
    <property type="entry name" value="Amidase_CS"/>
</dbReference>
<dbReference type="InterPro" id="IPR036928">
    <property type="entry name" value="AS_sf"/>
</dbReference>
<dbReference type="STRING" id="29172.A0A0D8Y3H0"/>
<accession>A0A0D8Y3H0</accession>
<gene>
    <name evidence="3" type="ORF">DICVIV_03248</name>
</gene>
<dbReference type="AlphaFoldDB" id="A0A0D8Y3H0"/>